<gene>
    <name evidence="1" type="ORF">HA336_06085</name>
</gene>
<dbReference type="AlphaFoldDB" id="A0A832T2E6"/>
<reference evidence="1" key="1">
    <citation type="journal article" date="2020" name="bioRxiv">
        <title>A rank-normalized archaeal taxonomy based on genome phylogeny resolves widespread incomplete and uneven classifications.</title>
        <authorList>
            <person name="Rinke C."/>
            <person name="Chuvochina M."/>
            <person name="Mussig A.J."/>
            <person name="Chaumeil P.-A."/>
            <person name="Waite D.W."/>
            <person name="Whitman W.B."/>
            <person name="Parks D.H."/>
            <person name="Hugenholtz P."/>
        </authorList>
    </citation>
    <scope>NUCLEOTIDE SEQUENCE</scope>
    <source>
        <strain evidence="1">UBA8853</strain>
    </source>
</reference>
<dbReference type="EMBL" id="DUJS01000004">
    <property type="protein sequence ID" value="HII70785.1"/>
    <property type="molecule type" value="Genomic_DNA"/>
</dbReference>
<dbReference type="RefSeq" id="WP_011018447.1">
    <property type="nucleotide sequence ID" value="NZ_DUJS01000004.1"/>
</dbReference>
<protein>
    <submittedName>
        <fullName evidence="1">Uncharacterized protein</fullName>
    </submittedName>
</protein>
<accession>A0A832T2E6</accession>
<name>A0A832T2E6_9EURY</name>
<comment type="caution">
    <text evidence="1">The sequence shown here is derived from an EMBL/GenBank/DDBJ whole genome shotgun (WGS) entry which is preliminary data.</text>
</comment>
<dbReference type="GeneID" id="1477378"/>
<evidence type="ECO:0000313" key="2">
    <source>
        <dbReference type="Proteomes" id="UP000619545"/>
    </source>
</evidence>
<evidence type="ECO:0000313" key="1">
    <source>
        <dbReference type="EMBL" id="HII70785.1"/>
    </source>
</evidence>
<proteinExistence type="predicted"/>
<dbReference type="Proteomes" id="UP000619545">
    <property type="component" value="Unassembled WGS sequence"/>
</dbReference>
<sequence>MWVELRRKYGRDRGHAPMSEEDVLRVKPKERPGVVFVTPDGRVHADLGHVRMVEDTVTLHSDPTEPPGPDNPSVIVPEHVLAALYVSGYAGAVVEIRGDPGHAEHVWRADCYLREAVEELGGPADPPEMGEPAAKRAFIREGEAPSTVRNVEGRIEPAEEFEVRVGGEEVSVHDLMTVRRGNVSNKTPEHAGLDVVADVAMLAGTACARVEISRPTEVTSIHPTDLYLATAAKHGIRVCSLNVGRMRGAVNLEEGETVRVGTDLRYEVCITEEPVASEIKIGDVTLVREGGKFRVVEPGTVRLGDEVVEVG</sequence>
<organism evidence="1 2">
    <name type="scientific">Methanopyrus kandleri</name>
    <dbReference type="NCBI Taxonomy" id="2320"/>
    <lineage>
        <taxon>Archaea</taxon>
        <taxon>Methanobacteriati</taxon>
        <taxon>Methanobacteriota</taxon>
        <taxon>Methanomada group</taxon>
        <taxon>Methanopyri</taxon>
        <taxon>Methanopyrales</taxon>
        <taxon>Methanopyraceae</taxon>
        <taxon>Methanopyrus</taxon>
    </lineage>
</organism>